<comment type="caution">
    <text evidence="3">The sequence shown here is derived from an EMBL/GenBank/DDBJ whole genome shotgun (WGS) entry which is preliminary data.</text>
</comment>
<gene>
    <name evidence="3" type="ORF">ACFPLB_05270</name>
</gene>
<keyword evidence="1" id="KW-0812">Transmembrane</keyword>
<feature type="transmembrane region" description="Helical" evidence="1">
    <location>
        <begin position="33"/>
        <end position="50"/>
    </location>
</feature>
<dbReference type="RefSeq" id="WP_378228302.1">
    <property type="nucleotide sequence ID" value="NZ_JBHSLL010000012.1"/>
</dbReference>
<dbReference type="InterPro" id="IPR005135">
    <property type="entry name" value="Endo/exonuclease/phosphatase"/>
</dbReference>
<dbReference type="Pfam" id="PF03372">
    <property type="entry name" value="Exo_endo_phos"/>
    <property type="match status" value="1"/>
</dbReference>
<dbReference type="InterPro" id="IPR036691">
    <property type="entry name" value="Endo/exonu/phosph_ase_sf"/>
</dbReference>
<reference evidence="4" key="1">
    <citation type="journal article" date="2019" name="Int. J. Syst. Evol. Microbiol.">
        <title>The Global Catalogue of Microorganisms (GCM) 10K type strain sequencing project: providing services to taxonomists for standard genome sequencing and annotation.</title>
        <authorList>
            <consortium name="The Broad Institute Genomics Platform"/>
            <consortium name="The Broad Institute Genome Sequencing Center for Infectious Disease"/>
            <person name="Wu L."/>
            <person name="Ma J."/>
        </authorList>
    </citation>
    <scope>NUCLEOTIDE SEQUENCE [LARGE SCALE GENOMIC DNA]</scope>
    <source>
        <strain evidence="4">CGMCC 4.1415</strain>
    </source>
</reference>
<sequence>MTRLLLASLFGSSLALLLGFFNSLHPTFDSFAHFRVHLALLTIMLSLILFPMGQRIVALSALVFALGCLSSVTQVMRLPSSLATSIFPQQKTDRATYRLLEINLRYNNPTPEKVLSLIGQVQPDVLTLMEASPLWTQKLNILRSAYPHRIGCHGRNPRFGVVILSRRPFSDDRPADCNLMVSFALAPVDFGGTIVNVGAVHLGWPWPFNQAQQVSELENMLQTLDGKNTIIAGDLNATPWSVTAARIAAAGGLALVPSPGPTWIYHRLPASLLFFGLPIDNVFASSNIMVHSIERLQAVGSDHVPVLVKFSIENISKAPDGETESTTVWLQ</sequence>
<keyword evidence="1" id="KW-0472">Membrane</keyword>
<keyword evidence="3" id="KW-0378">Hydrolase</keyword>
<name>A0ABW0GY14_9HYPH</name>
<protein>
    <submittedName>
        <fullName evidence="3">Endonuclease/exonuclease/phosphatase family protein</fullName>
    </submittedName>
</protein>
<keyword evidence="1" id="KW-1133">Transmembrane helix</keyword>
<dbReference type="Proteomes" id="UP001596016">
    <property type="component" value="Unassembled WGS sequence"/>
</dbReference>
<evidence type="ECO:0000313" key="4">
    <source>
        <dbReference type="Proteomes" id="UP001596016"/>
    </source>
</evidence>
<dbReference type="SUPFAM" id="SSF56219">
    <property type="entry name" value="DNase I-like"/>
    <property type="match status" value="1"/>
</dbReference>
<feature type="transmembrane region" description="Helical" evidence="1">
    <location>
        <begin position="57"/>
        <end position="76"/>
    </location>
</feature>
<evidence type="ECO:0000313" key="3">
    <source>
        <dbReference type="EMBL" id="MFC5385378.1"/>
    </source>
</evidence>
<keyword evidence="4" id="KW-1185">Reference proteome</keyword>
<dbReference type="Gene3D" id="3.60.10.10">
    <property type="entry name" value="Endonuclease/exonuclease/phosphatase"/>
    <property type="match status" value="1"/>
</dbReference>
<evidence type="ECO:0000256" key="1">
    <source>
        <dbReference type="SAM" id="Phobius"/>
    </source>
</evidence>
<accession>A0ABW0GY14</accession>
<dbReference type="GO" id="GO:0004519">
    <property type="term" value="F:endonuclease activity"/>
    <property type="evidence" value="ECO:0007669"/>
    <property type="project" value="UniProtKB-KW"/>
</dbReference>
<dbReference type="EMBL" id="JBHSLL010000012">
    <property type="protein sequence ID" value="MFC5385378.1"/>
    <property type="molecule type" value="Genomic_DNA"/>
</dbReference>
<keyword evidence="3" id="KW-0255">Endonuclease</keyword>
<keyword evidence="3" id="KW-0540">Nuclease</keyword>
<feature type="domain" description="Endonuclease/exonuclease/phosphatase" evidence="2">
    <location>
        <begin position="103"/>
        <end position="303"/>
    </location>
</feature>
<proteinExistence type="predicted"/>
<organism evidence="3 4">
    <name type="scientific">Aquamicrobium segne</name>
    <dbReference type="NCBI Taxonomy" id="469547"/>
    <lineage>
        <taxon>Bacteria</taxon>
        <taxon>Pseudomonadati</taxon>
        <taxon>Pseudomonadota</taxon>
        <taxon>Alphaproteobacteria</taxon>
        <taxon>Hyphomicrobiales</taxon>
        <taxon>Phyllobacteriaceae</taxon>
        <taxon>Aquamicrobium</taxon>
    </lineage>
</organism>
<evidence type="ECO:0000259" key="2">
    <source>
        <dbReference type="Pfam" id="PF03372"/>
    </source>
</evidence>